<keyword evidence="6 11" id="KW-0378">Hydrolase</keyword>
<sequence>MVFYAKSDGKTTIEMHTRDLLNHLSRFLSCYPAAFVNIDSRIAAAIKVAALYHDLGKINTRFQNSMYKTALLPDLLKAAYKENQLEQIPHGVLSLAFMDIQELNRMFGEAITKAIRLAVCYHHDRKLVYEFKNYKTLIYEVIEKDLTRNVKELDFTLLEYLVPVKSGILRMPEPERISAEQWLIYAIIKGMLNRLDYAASSGLEENTFEIKHNDGGTNLPKQIRARFAQEFKADLNQVQRYMLNNRDKNLVVRASTGIGKTEGALLWIGEDKGFYTLPLKVSINAIYDRIASDYNYKNVRLLHSDALTRYIDQSDKDGDTDPMVLYSQSRLFSSPLTVCTVDQLFPFVFKHNGGEQLIATLAYSRVVIDEIQMYSSDIVAALVCGLKLIQDAGGRFAVITATMPAIITNLMKNEGIDFTLSESFFPESPARHFMRLYDGEIDLEAIKRDGKDKKVLVIVNTVGKAQELYRQLKGENARLLHSLFIKRHRKMLEEAIMNFSKYDEKGIWITTQLVEASLDIDFDVLYTEMCTGDSLLQRLGRCNRRGRTVPEKPNVFVFNTKNGRQTGSNKGIYDRVLYDVSWEMLKPYADRLFEEKEKFAYVDSIYDENKNKQLIDSGYYKDIVRKLEVLKNIKPFDKSKERVQNEFREILSVTLMPDAVYEQLGVADKLDEWQARLKKDSGLANHDKIKLKSDIQDYTVSVSLSYRNDRRVDKGAVEIIYQNSGIFRSMNEYEFDEESLLGVGFVKGKFKPDNSL</sequence>
<evidence type="ECO:0000256" key="6">
    <source>
        <dbReference type="ARBA" id="ARBA00022801"/>
    </source>
</evidence>
<comment type="similarity">
    <text evidence="1">In the N-terminal section; belongs to the CRISPR-associated nuclease Cas3-HD family.</text>
</comment>
<keyword evidence="8" id="KW-0067">ATP-binding</keyword>
<keyword evidence="11" id="KW-0255">Endonuclease</keyword>
<dbReference type="CDD" id="cd09641">
    <property type="entry name" value="Cas3''_I"/>
    <property type="match status" value="1"/>
</dbReference>
<keyword evidence="9" id="KW-0051">Antiviral defense</keyword>
<dbReference type="RefSeq" id="WP_190258640.1">
    <property type="nucleotide sequence ID" value="NZ_QFGA01000002.1"/>
</dbReference>
<dbReference type="EMBL" id="QFGA01000002">
    <property type="protein sequence ID" value="TEB05978.1"/>
    <property type="molecule type" value="Genomic_DNA"/>
</dbReference>
<keyword evidence="4" id="KW-0479">Metal-binding</keyword>
<gene>
    <name evidence="11" type="primary">ygcB</name>
    <name evidence="11" type="ORF">Psch_03020</name>
</gene>
<protein>
    <submittedName>
        <fullName evidence="11">CRISPR-associated endonuclease/helicase Cas3</fullName>
        <ecNumber evidence="11">3.1.-.-</ecNumber>
    </submittedName>
</protein>
<evidence type="ECO:0000256" key="9">
    <source>
        <dbReference type="ARBA" id="ARBA00023118"/>
    </source>
</evidence>
<comment type="caution">
    <text evidence="11">The sequence shown here is derived from an EMBL/GenBank/DDBJ whole genome shotgun (WGS) entry which is preliminary data.</text>
</comment>
<evidence type="ECO:0000313" key="12">
    <source>
        <dbReference type="Proteomes" id="UP000298324"/>
    </source>
</evidence>
<dbReference type="InterPro" id="IPR006474">
    <property type="entry name" value="Helicase_Cas3_CRISPR-ass_core"/>
</dbReference>
<dbReference type="PANTHER" id="PTHR47963:SF9">
    <property type="entry name" value="CRISPR-ASSOCIATED ENDONUCLEASE_HELICASE CAS3"/>
    <property type="match status" value="1"/>
</dbReference>
<dbReference type="SUPFAM" id="SSF52540">
    <property type="entry name" value="P-loop containing nucleoside triphosphate hydrolases"/>
    <property type="match status" value="1"/>
</dbReference>
<dbReference type="InterPro" id="IPR014001">
    <property type="entry name" value="Helicase_ATP-bd"/>
</dbReference>
<evidence type="ECO:0000256" key="8">
    <source>
        <dbReference type="ARBA" id="ARBA00022840"/>
    </source>
</evidence>
<dbReference type="NCBIfam" id="TIGR01587">
    <property type="entry name" value="cas3_core"/>
    <property type="match status" value="1"/>
</dbReference>
<dbReference type="GO" id="GO:0016787">
    <property type="term" value="F:hydrolase activity"/>
    <property type="evidence" value="ECO:0007669"/>
    <property type="project" value="UniProtKB-KW"/>
</dbReference>
<dbReference type="GO" id="GO:0003723">
    <property type="term" value="F:RNA binding"/>
    <property type="evidence" value="ECO:0007669"/>
    <property type="project" value="TreeGrafter"/>
</dbReference>
<dbReference type="Gene3D" id="3.40.50.300">
    <property type="entry name" value="P-loop containing nucleotide triphosphate hydrolases"/>
    <property type="match status" value="2"/>
</dbReference>
<dbReference type="PROSITE" id="PS51643">
    <property type="entry name" value="HD_CAS3"/>
    <property type="match status" value="1"/>
</dbReference>
<dbReference type="GO" id="GO:0051607">
    <property type="term" value="P:defense response to virus"/>
    <property type="evidence" value="ECO:0007669"/>
    <property type="project" value="UniProtKB-KW"/>
</dbReference>
<accession>A0A4Y7RAH2</accession>
<keyword evidence="7 11" id="KW-0347">Helicase</keyword>
<dbReference type="InterPro" id="IPR054712">
    <property type="entry name" value="Cas3-like_dom"/>
</dbReference>
<organism evidence="11 12">
    <name type="scientific">Pelotomaculum schinkii</name>
    <dbReference type="NCBI Taxonomy" id="78350"/>
    <lineage>
        <taxon>Bacteria</taxon>
        <taxon>Bacillati</taxon>
        <taxon>Bacillota</taxon>
        <taxon>Clostridia</taxon>
        <taxon>Eubacteriales</taxon>
        <taxon>Desulfotomaculaceae</taxon>
        <taxon>Pelotomaculum</taxon>
    </lineage>
</organism>
<comment type="similarity">
    <text evidence="2">In the central section; belongs to the CRISPR-associated helicase Cas3 family.</text>
</comment>
<dbReference type="InterPro" id="IPR050547">
    <property type="entry name" value="DEAD_box_RNA_helicases"/>
</dbReference>
<reference evidence="11 12" key="1">
    <citation type="journal article" date="2018" name="Environ. Microbiol.">
        <title>Novel energy conservation strategies and behaviour of Pelotomaculum schinkii driving syntrophic propionate catabolism.</title>
        <authorList>
            <person name="Hidalgo-Ahumada C.A.P."/>
            <person name="Nobu M.K."/>
            <person name="Narihiro T."/>
            <person name="Tamaki H."/>
            <person name="Liu W.T."/>
            <person name="Kamagata Y."/>
            <person name="Stams A.J.M."/>
            <person name="Imachi H."/>
            <person name="Sousa D.Z."/>
        </authorList>
    </citation>
    <scope>NUCLEOTIDE SEQUENCE [LARGE SCALE GENOMIC DNA]</scope>
    <source>
        <strain evidence="11 12">HH</strain>
    </source>
</reference>
<dbReference type="NCBIfam" id="TIGR01596">
    <property type="entry name" value="cas3_HD"/>
    <property type="match status" value="1"/>
</dbReference>
<evidence type="ECO:0000259" key="10">
    <source>
        <dbReference type="PROSITE" id="PS51643"/>
    </source>
</evidence>
<dbReference type="SMART" id="SM00487">
    <property type="entry name" value="DEXDc"/>
    <property type="match status" value="1"/>
</dbReference>
<evidence type="ECO:0000256" key="5">
    <source>
        <dbReference type="ARBA" id="ARBA00022741"/>
    </source>
</evidence>
<evidence type="ECO:0000256" key="2">
    <source>
        <dbReference type="ARBA" id="ARBA00009046"/>
    </source>
</evidence>
<dbReference type="GO" id="GO:0046872">
    <property type="term" value="F:metal ion binding"/>
    <property type="evidence" value="ECO:0007669"/>
    <property type="project" value="UniProtKB-KW"/>
</dbReference>
<dbReference type="InterPro" id="IPR011545">
    <property type="entry name" value="DEAD/DEAH_box_helicase_dom"/>
</dbReference>
<evidence type="ECO:0000256" key="7">
    <source>
        <dbReference type="ARBA" id="ARBA00022806"/>
    </source>
</evidence>
<keyword evidence="12" id="KW-1185">Reference proteome</keyword>
<dbReference type="InterPro" id="IPR027417">
    <property type="entry name" value="P-loop_NTPase"/>
</dbReference>
<dbReference type="Gene3D" id="1.10.3210.30">
    <property type="match status" value="1"/>
</dbReference>
<keyword evidence="3" id="KW-0540">Nuclease</keyword>
<evidence type="ECO:0000256" key="3">
    <source>
        <dbReference type="ARBA" id="ARBA00022722"/>
    </source>
</evidence>
<keyword evidence="5" id="KW-0547">Nucleotide-binding</keyword>
<dbReference type="GO" id="GO:0003724">
    <property type="term" value="F:RNA helicase activity"/>
    <property type="evidence" value="ECO:0007669"/>
    <property type="project" value="TreeGrafter"/>
</dbReference>
<dbReference type="EC" id="3.1.-.-" evidence="11"/>
<feature type="domain" description="HD Cas3-type" evidence="10">
    <location>
        <begin position="6"/>
        <end position="198"/>
    </location>
</feature>
<dbReference type="PANTHER" id="PTHR47963">
    <property type="entry name" value="DEAD-BOX ATP-DEPENDENT RNA HELICASE 47, MITOCHONDRIAL"/>
    <property type="match status" value="1"/>
</dbReference>
<dbReference type="InterPro" id="IPR038257">
    <property type="entry name" value="CRISPR-assoc_Cas3_HD_sf"/>
</dbReference>
<proteinExistence type="inferred from homology"/>
<dbReference type="Pfam" id="PF00270">
    <property type="entry name" value="DEAD"/>
    <property type="match status" value="1"/>
</dbReference>
<evidence type="ECO:0000256" key="1">
    <source>
        <dbReference type="ARBA" id="ARBA00006847"/>
    </source>
</evidence>
<name>A0A4Y7RAH2_9FIRM</name>
<dbReference type="GO" id="GO:0005524">
    <property type="term" value="F:ATP binding"/>
    <property type="evidence" value="ECO:0007669"/>
    <property type="project" value="UniProtKB-KW"/>
</dbReference>
<dbReference type="AlphaFoldDB" id="A0A4Y7RAH2"/>
<dbReference type="Pfam" id="PF18019">
    <property type="entry name" value="Cas3_HD"/>
    <property type="match status" value="1"/>
</dbReference>
<dbReference type="GO" id="GO:0004519">
    <property type="term" value="F:endonuclease activity"/>
    <property type="evidence" value="ECO:0007669"/>
    <property type="project" value="UniProtKB-KW"/>
</dbReference>
<evidence type="ECO:0000313" key="11">
    <source>
        <dbReference type="EMBL" id="TEB05978.1"/>
    </source>
</evidence>
<dbReference type="Pfam" id="PF22590">
    <property type="entry name" value="Cas3-like_C_2"/>
    <property type="match status" value="1"/>
</dbReference>
<evidence type="ECO:0000256" key="4">
    <source>
        <dbReference type="ARBA" id="ARBA00022723"/>
    </source>
</evidence>
<dbReference type="Proteomes" id="UP000298324">
    <property type="component" value="Unassembled WGS sequence"/>
</dbReference>
<dbReference type="InterPro" id="IPR006483">
    <property type="entry name" value="CRISPR-assoc_Cas3_HD"/>
</dbReference>